<dbReference type="Proteomes" id="UP000886251">
    <property type="component" value="Unassembled WGS sequence"/>
</dbReference>
<accession>A0A831RP69</accession>
<dbReference type="CDD" id="cd10456">
    <property type="entry name" value="GIY-YIG_UPF0213"/>
    <property type="match status" value="1"/>
</dbReference>
<organism evidence="4">
    <name type="scientific">Sedimenticola thiotaurini</name>
    <dbReference type="NCBI Taxonomy" id="1543721"/>
    <lineage>
        <taxon>Bacteria</taxon>
        <taxon>Pseudomonadati</taxon>
        <taxon>Pseudomonadota</taxon>
        <taxon>Gammaproteobacteria</taxon>
        <taxon>Chromatiales</taxon>
        <taxon>Sedimenticolaceae</taxon>
        <taxon>Sedimenticola</taxon>
    </lineage>
</organism>
<sequence>MPTGLRQHDERSQGKRSDHEGCDRPGAAARLVNGSREDDWWVYMVRCRDGTLYTGIARDVEARVALHNAGRGARYTRGRGPVTLVYRQPGGSRGDAQRREAALKALSRAAKEALIGD</sequence>
<proteinExistence type="inferred from homology"/>
<dbReference type="SUPFAM" id="SSF82771">
    <property type="entry name" value="GIY-YIG endonuclease"/>
    <property type="match status" value="1"/>
</dbReference>
<dbReference type="PANTHER" id="PTHR34477:SF1">
    <property type="entry name" value="UPF0213 PROTEIN YHBQ"/>
    <property type="match status" value="1"/>
</dbReference>
<dbReference type="EMBL" id="DRKP01000101">
    <property type="protein sequence ID" value="HEB96555.1"/>
    <property type="molecule type" value="Genomic_DNA"/>
</dbReference>
<comment type="similarity">
    <text evidence="1">Belongs to the UPF0213 family.</text>
</comment>
<evidence type="ECO:0000256" key="1">
    <source>
        <dbReference type="ARBA" id="ARBA00007435"/>
    </source>
</evidence>
<protein>
    <submittedName>
        <fullName evidence="4">GIY-YIG nuclease family protein</fullName>
    </submittedName>
</protein>
<dbReference type="InterPro" id="IPR000305">
    <property type="entry name" value="GIY-YIG_endonuc"/>
</dbReference>
<comment type="caution">
    <text evidence="4">The sequence shown here is derived from an EMBL/GenBank/DDBJ whole genome shotgun (WGS) entry which is preliminary data.</text>
</comment>
<name>A0A831RP69_9GAMM</name>
<feature type="region of interest" description="Disordered" evidence="2">
    <location>
        <begin position="1"/>
        <end position="29"/>
    </location>
</feature>
<dbReference type="Pfam" id="PF01541">
    <property type="entry name" value="GIY-YIG"/>
    <property type="match status" value="1"/>
</dbReference>
<dbReference type="PROSITE" id="PS50164">
    <property type="entry name" value="GIY_YIG"/>
    <property type="match status" value="1"/>
</dbReference>
<feature type="compositionally biased region" description="Basic and acidic residues" evidence="2">
    <location>
        <begin position="1"/>
        <end position="23"/>
    </location>
</feature>
<dbReference type="AlphaFoldDB" id="A0A831RP69"/>
<dbReference type="InterPro" id="IPR035901">
    <property type="entry name" value="GIY-YIG_endonuc_sf"/>
</dbReference>
<dbReference type="InterPro" id="IPR050190">
    <property type="entry name" value="UPF0213_domain"/>
</dbReference>
<gene>
    <name evidence="4" type="ORF">ENI96_09015</name>
</gene>
<evidence type="ECO:0000259" key="3">
    <source>
        <dbReference type="PROSITE" id="PS50164"/>
    </source>
</evidence>
<reference evidence="4" key="1">
    <citation type="journal article" date="2020" name="mSystems">
        <title>Genome- and Community-Level Interaction Insights into Carbon Utilization and Element Cycling Functions of Hydrothermarchaeota in Hydrothermal Sediment.</title>
        <authorList>
            <person name="Zhou Z."/>
            <person name="Liu Y."/>
            <person name="Xu W."/>
            <person name="Pan J."/>
            <person name="Luo Z.H."/>
            <person name="Li M."/>
        </authorList>
    </citation>
    <scope>NUCLEOTIDE SEQUENCE [LARGE SCALE GENOMIC DNA]</scope>
    <source>
        <strain evidence="4">HyVt-443</strain>
    </source>
</reference>
<evidence type="ECO:0000256" key="2">
    <source>
        <dbReference type="SAM" id="MobiDB-lite"/>
    </source>
</evidence>
<evidence type="ECO:0000313" key="4">
    <source>
        <dbReference type="EMBL" id="HEB96555.1"/>
    </source>
</evidence>
<dbReference type="PANTHER" id="PTHR34477">
    <property type="entry name" value="UPF0213 PROTEIN YHBQ"/>
    <property type="match status" value="1"/>
</dbReference>
<dbReference type="Gene3D" id="3.40.1440.10">
    <property type="entry name" value="GIY-YIG endonuclease"/>
    <property type="match status" value="1"/>
</dbReference>
<feature type="domain" description="GIY-YIG" evidence="3">
    <location>
        <begin position="38"/>
        <end position="113"/>
    </location>
</feature>